<dbReference type="PROSITE" id="PS50110">
    <property type="entry name" value="RESPONSE_REGULATORY"/>
    <property type="match status" value="1"/>
</dbReference>
<name>A0ABS6CT79_9ACTN</name>
<comment type="caution">
    <text evidence="3">The sequence shown here is derived from an EMBL/GenBank/DDBJ whole genome shotgun (WGS) entry which is preliminary data.</text>
</comment>
<keyword evidence="4" id="KW-1185">Reference proteome</keyword>
<keyword evidence="1" id="KW-0597">Phosphoprotein</keyword>
<feature type="modified residue" description="4-aspartylphosphate" evidence="1">
    <location>
        <position position="57"/>
    </location>
</feature>
<dbReference type="InterPro" id="IPR001789">
    <property type="entry name" value="Sig_transdc_resp-reg_receiver"/>
</dbReference>
<dbReference type="Pfam" id="PF00072">
    <property type="entry name" value="Response_reg"/>
    <property type="match status" value="1"/>
</dbReference>
<evidence type="ECO:0000259" key="2">
    <source>
        <dbReference type="PROSITE" id="PS50110"/>
    </source>
</evidence>
<sequence length="70" mass="7562">MSEQLSVLVVDDEPIIRAGLSAILDSQADITVAGTANDGEEAVEVCARLRPDVLLMDIRMPRRNGLWALA</sequence>
<feature type="non-terminal residue" evidence="3">
    <location>
        <position position="70"/>
    </location>
</feature>
<dbReference type="EMBL" id="JAHLEM010000660">
    <property type="protein sequence ID" value="MBU3869926.1"/>
    <property type="molecule type" value="Genomic_DNA"/>
</dbReference>
<evidence type="ECO:0000313" key="4">
    <source>
        <dbReference type="Proteomes" id="UP000720508"/>
    </source>
</evidence>
<accession>A0ABS6CT79</accession>
<gene>
    <name evidence="3" type="ORF">KN815_39490</name>
</gene>
<protein>
    <submittedName>
        <fullName evidence="3">Response regulator</fullName>
    </submittedName>
</protein>
<evidence type="ECO:0000313" key="3">
    <source>
        <dbReference type="EMBL" id="MBU3869926.1"/>
    </source>
</evidence>
<evidence type="ECO:0000256" key="1">
    <source>
        <dbReference type="PROSITE-ProRule" id="PRU00169"/>
    </source>
</evidence>
<dbReference type="PANTHER" id="PTHR42872:SF6">
    <property type="entry name" value="PROTEIN-GLUTAMATE METHYLESTERASE_PROTEIN-GLUTAMINE GLUTAMINASE"/>
    <property type="match status" value="1"/>
</dbReference>
<dbReference type="RefSeq" id="WP_216346623.1">
    <property type="nucleotide sequence ID" value="NZ_JAHLEM010000660.1"/>
</dbReference>
<proteinExistence type="predicted"/>
<reference evidence="3 4" key="1">
    <citation type="submission" date="2021-06" db="EMBL/GenBank/DDBJ databases">
        <authorList>
            <person name="Pan X."/>
        </authorList>
    </citation>
    <scope>NUCLEOTIDE SEQUENCE [LARGE SCALE GENOMIC DNA]</scope>
    <source>
        <strain evidence="3 4">4503</strain>
    </source>
</reference>
<organism evidence="3 4">
    <name type="scientific">Streptomyces niphimycinicus</name>
    <dbReference type="NCBI Taxonomy" id="2842201"/>
    <lineage>
        <taxon>Bacteria</taxon>
        <taxon>Bacillati</taxon>
        <taxon>Actinomycetota</taxon>
        <taxon>Actinomycetes</taxon>
        <taxon>Kitasatosporales</taxon>
        <taxon>Streptomycetaceae</taxon>
        <taxon>Streptomyces</taxon>
    </lineage>
</organism>
<dbReference type="PANTHER" id="PTHR42872">
    <property type="entry name" value="PROTEIN-GLUTAMATE METHYLESTERASE/PROTEIN-GLUTAMINE GLUTAMINASE"/>
    <property type="match status" value="1"/>
</dbReference>
<dbReference type="Proteomes" id="UP000720508">
    <property type="component" value="Unassembled WGS sequence"/>
</dbReference>
<feature type="domain" description="Response regulatory" evidence="2">
    <location>
        <begin position="6"/>
        <end position="70"/>
    </location>
</feature>